<comment type="caution">
    <text evidence="12">The sequence shown here is derived from an EMBL/GenBank/DDBJ whole genome shotgun (WGS) entry which is preliminary data.</text>
</comment>
<evidence type="ECO:0000259" key="11">
    <source>
        <dbReference type="PROSITE" id="PS51194"/>
    </source>
</evidence>
<evidence type="ECO:0000256" key="9">
    <source>
        <dbReference type="SAM" id="MobiDB-lite"/>
    </source>
</evidence>
<gene>
    <name evidence="12" type="ORF">CMV_005085</name>
</gene>
<evidence type="ECO:0000256" key="7">
    <source>
        <dbReference type="ARBA" id="ARBA00022840"/>
    </source>
</evidence>
<keyword evidence="6" id="KW-0347">Helicase</keyword>
<dbReference type="GO" id="GO:0003724">
    <property type="term" value="F:RNA helicase activity"/>
    <property type="evidence" value="ECO:0007669"/>
    <property type="project" value="UniProtKB-EC"/>
</dbReference>
<evidence type="ECO:0000256" key="6">
    <source>
        <dbReference type="ARBA" id="ARBA00022806"/>
    </source>
</evidence>
<comment type="catalytic activity">
    <reaction evidence="8">
        <text>ATP + H2O = ADP + phosphate + H(+)</text>
        <dbReference type="Rhea" id="RHEA:13065"/>
        <dbReference type="ChEBI" id="CHEBI:15377"/>
        <dbReference type="ChEBI" id="CHEBI:15378"/>
        <dbReference type="ChEBI" id="CHEBI:30616"/>
        <dbReference type="ChEBI" id="CHEBI:43474"/>
        <dbReference type="ChEBI" id="CHEBI:456216"/>
        <dbReference type="EC" id="3.6.4.13"/>
    </reaction>
</comment>
<dbReference type="GO" id="GO:0003723">
    <property type="term" value="F:RNA binding"/>
    <property type="evidence" value="ECO:0007669"/>
    <property type="project" value="TreeGrafter"/>
</dbReference>
<evidence type="ECO:0000313" key="12">
    <source>
        <dbReference type="EMBL" id="KAF3971298.1"/>
    </source>
</evidence>
<dbReference type="SMART" id="SM00487">
    <property type="entry name" value="DEXDc"/>
    <property type="match status" value="1"/>
</dbReference>
<dbReference type="Proteomes" id="UP000737018">
    <property type="component" value="Unassembled WGS sequence"/>
</dbReference>
<keyword evidence="3" id="KW-0747">Spliceosome</keyword>
<dbReference type="InterPro" id="IPR011709">
    <property type="entry name" value="DEAD-box_helicase_OB_fold"/>
</dbReference>
<comment type="similarity">
    <text evidence="1">Belongs to the DEAD box helicase family. DEAH subfamily.</text>
</comment>
<dbReference type="InterPro" id="IPR002464">
    <property type="entry name" value="DNA/RNA_helicase_DEAH_CS"/>
</dbReference>
<dbReference type="InterPro" id="IPR007502">
    <property type="entry name" value="Helicase-assoc_dom"/>
</dbReference>
<evidence type="ECO:0000256" key="2">
    <source>
        <dbReference type="ARBA" id="ARBA00012552"/>
    </source>
</evidence>
<evidence type="ECO:0000259" key="10">
    <source>
        <dbReference type="PROSITE" id="PS51192"/>
    </source>
</evidence>
<dbReference type="GO" id="GO:0016787">
    <property type="term" value="F:hydrolase activity"/>
    <property type="evidence" value="ECO:0007669"/>
    <property type="project" value="UniProtKB-KW"/>
</dbReference>
<sequence>MFLPHQYYAAKSLFELKFNKYWGAHQLERRCFAPPTTVAAVLFAAESTATGIIIWFSPSNAQTLKLTLNSKFLELVKISGIFFSEQELHFEFGVIQRRAPMEVSVENSPESNNRKRSWSLEGCDSNALILPDKKKTKKREKVVVEKKPKLSNSQKRKLRKLEEEKEKTLLLSKSIETLEKYKLPENAFPLLQSVQDIGQPETMKEKRRRAVQFSNAGLEVPDSSQPLKRKGDDDDAVGTGPEIDEISSGQDFSEDDSLQPMIVEREALKNGSFSLESSQGPVYGDENSGSVVGLQAEEVFNKDDSTSMQKDGNLDSLPSSCIDDGSESSRLMDKEDESQKAKYRSTINLQSFPVQRPQIAPTVVHVSRPNEVQNTRKDLPIVMMEQEIMEAINDHASVIICGETGCGKTTQVPQFLYEAGFGSSELGGKRGIIGVTQPRRVAVLATAKRVAYELGLHLGKEVGFQVRYDKKIGDSCSIKFMTDGILLREVQNDFLLKRYSVIILDEAHERSLNTDILIGMLSRIIRIRQHEYEKQQQIVHSGQNVSPENMIYPLKLVLMSATLRVEDFISGRRIFHDPPPVIEVPTRQFPVTIHFSKRTEIVDYIGQAYKKVLAIHKRLPQGGILVFVTGQREVNHLCQELRKASKKLIMKNLRGDAENDCTAVSDINFVEDMNMKDISEAFEVDGNSVHQYSDGFSSYEEDECDIEEDHSDDSYDSETESELEFDVDDGEASHQTIQDGDHSLVDILGEDASLASLKAAFESLAGKTALNSVSDSKQALPVSPEGCLDQSSCTGKKKGGDNGFCAGALSVLPLYAKLSAADQLRVFKDVKEGERLVVVATNVAETSITIPGVKYVVDTGREKVKIYNIANGMETYDIQWISKASAAQRAGRAGRTGPGHCYRLYSSAVFTNTLPDFSLAQISKMPVDGVILLMKSMGIDKVQNFPFPTPPNTKALVEAEHCLKALEALDKNGKLTPLGKAMARFPMSPRHSRMLLTVIQTMRMVKSYARANLILGYAVAAAAALSLSNPFVMELEGRHTNKDDIEQDEKSGTLDSEKVIDKQEKLRRKKLKEISKVSRAKFSNPSSDALTIARALQCFELSGSPVEFCNDNALHLKSMEEMSNLRRQLLQLVFEKGLCGTEQDFSWIHGTPEDVEHAWRVSFNKPPLLLNEEELLGQAICAGWADRVAKRIRVSRPSEGDQKAHAVRYQSCMVKETVFLHHWSSVSSSPPEFLVYSELIQTKRPYMHSVTSVKSEWLVKHAQFLCTFSQALTDPKPYYEPHTDKVFCYVIPTFGPHLWELPLHSLPIIDNVQRVAVFAYALLEGKVLPCIRSVRKFMAAPPSCILRPEASGQKRVGNLLNKLKTKLIDSCAMLREAWIENPIELHSEILGWFQESFHNHFEVLWSQMHTEVLLEPEERFPKSRRVKRKK</sequence>
<dbReference type="FunFam" id="3.40.50.300:FF:000637">
    <property type="entry name" value="ATP-dependent RNA helicase DHX37/DHR1"/>
    <property type="match status" value="1"/>
</dbReference>
<keyword evidence="3" id="KW-0508">mRNA splicing</keyword>
<name>A0A8J4RRM0_9ROSI</name>
<dbReference type="GO" id="GO:0005524">
    <property type="term" value="F:ATP binding"/>
    <property type="evidence" value="ECO:0007669"/>
    <property type="project" value="UniProtKB-KW"/>
</dbReference>
<dbReference type="PROSITE" id="PS51192">
    <property type="entry name" value="HELICASE_ATP_BIND_1"/>
    <property type="match status" value="1"/>
</dbReference>
<dbReference type="OrthoDB" id="10253254at2759"/>
<dbReference type="Pfam" id="PF00271">
    <property type="entry name" value="Helicase_C"/>
    <property type="match status" value="1"/>
</dbReference>
<dbReference type="Gene3D" id="3.40.50.300">
    <property type="entry name" value="P-loop containing nucleotide triphosphate hydrolases"/>
    <property type="match status" value="3"/>
</dbReference>
<dbReference type="SUPFAM" id="SSF52540">
    <property type="entry name" value="P-loop containing nucleoside triphosphate hydrolases"/>
    <property type="match status" value="1"/>
</dbReference>
<dbReference type="EMBL" id="JRKL02000448">
    <property type="protein sequence ID" value="KAF3971298.1"/>
    <property type="molecule type" value="Genomic_DNA"/>
</dbReference>
<dbReference type="SMART" id="SM00490">
    <property type="entry name" value="HELICc"/>
    <property type="match status" value="1"/>
</dbReference>
<dbReference type="Pfam" id="PF21010">
    <property type="entry name" value="HA2_C"/>
    <property type="match status" value="1"/>
</dbReference>
<dbReference type="Gene3D" id="1.20.120.1080">
    <property type="match status" value="1"/>
</dbReference>
<keyword evidence="5" id="KW-0378">Hydrolase</keyword>
<dbReference type="InterPro" id="IPR011545">
    <property type="entry name" value="DEAD/DEAH_box_helicase_dom"/>
</dbReference>
<dbReference type="Pfam" id="PF04408">
    <property type="entry name" value="WHD_HA2"/>
    <property type="match status" value="1"/>
</dbReference>
<protein>
    <recommendedName>
        <fullName evidence="2">RNA helicase</fullName>
        <ecNumber evidence="2">3.6.4.13</ecNumber>
    </recommendedName>
</protein>
<dbReference type="SMART" id="SM00847">
    <property type="entry name" value="HA2"/>
    <property type="match status" value="1"/>
</dbReference>
<dbReference type="InterPro" id="IPR027417">
    <property type="entry name" value="P-loop_NTPase"/>
</dbReference>
<evidence type="ECO:0000256" key="1">
    <source>
        <dbReference type="ARBA" id="ARBA00008792"/>
    </source>
</evidence>
<organism evidence="12 13">
    <name type="scientific">Castanea mollissima</name>
    <name type="common">Chinese chestnut</name>
    <dbReference type="NCBI Taxonomy" id="60419"/>
    <lineage>
        <taxon>Eukaryota</taxon>
        <taxon>Viridiplantae</taxon>
        <taxon>Streptophyta</taxon>
        <taxon>Embryophyta</taxon>
        <taxon>Tracheophyta</taxon>
        <taxon>Spermatophyta</taxon>
        <taxon>Magnoliopsida</taxon>
        <taxon>eudicotyledons</taxon>
        <taxon>Gunneridae</taxon>
        <taxon>Pentapetalae</taxon>
        <taxon>rosids</taxon>
        <taxon>fabids</taxon>
        <taxon>Fagales</taxon>
        <taxon>Fagaceae</taxon>
        <taxon>Castanea</taxon>
    </lineage>
</organism>
<dbReference type="GO" id="GO:0000462">
    <property type="term" value="P:maturation of SSU-rRNA from tricistronic rRNA transcript (SSU-rRNA, 5.8S rRNA, LSU-rRNA)"/>
    <property type="evidence" value="ECO:0007669"/>
    <property type="project" value="TreeGrafter"/>
</dbReference>
<dbReference type="EC" id="3.6.4.13" evidence="2"/>
<keyword evidence="3" id="KW-0507">mRNA processing</keyword>
<dbReference type="InterPro" id="IPR056371">
    <property type="entry name" value="DHX37-like_C"/>
</dbReference>
<feature type="region of interest" description="Disordered" evidence="9">
    <location>
        <begin position="303"/>
        <end position="336"/>
    </location>
</feature>
<evidence type="ECO:0000313" key="13">
    <source>
        <dbReference type="Proteomes" id="UP000737018"/>
    </source>
</evidence>
<dbReference type="PANTHER" id="PTHR18934:SF99">
    <property type="entry name" value="ATP-DEPENDENT RNA HELICASE DHX37-RELATED"/>
    <property type="match status" value="1"/>
</dbReference>
<dbReference type="GO" id="GO:0005681">
    <property type="term" value="C:spliceosomal complex"/>
    <property type="evidence" value="ECO:0007669"/>
    <property type="project" value="UniProtKB-KW"/>
</dbReference>
<feature type="domain" description="Helicase C-terminal" evidence="11">
    <location>
        <begin position="756"/>
        <end position="938"/>
    </location>
</feature>
<feature type="region of interest" description="Disordered" evidence="9">
    <location>
        <begin position="214"/>
        <end position="256"/>
    </location>
</feature>
<dbReference type="SMART" id="SM00382">
    <property type="entry name" value="AAA"/>
    <property type="match status" value="1"/>
</dbReference>
<dbReference type="InterPro" id="IPR048333">
    <property type="entry name" value="HA2_WH"/>
</dbReference>
<evidence type="ECO:0000256" key="5">
    <source>
        <dbReference type="ARBA" id="ARBA00022801"/>
    </source>
</evidence>
<dbReference type="Pfam" id="PF23362">
    <property type="entry name" value="DHX37_C"/>
    <property type="match status" value="1"/>
</dbReference>
<keyword evidence="4" id="KW-0547">Nucleotide-binding</keyword>
<dbReference type="FunFam" id="1.20.120.1080:FF:000021">
    <property type="entry name" value="ATP-dependent RNA helicase DEAH13"/>
    <property type="match status" value="1"/>
</dbReference>
<dbReference type="Pfam" id="PF00270">
    <property type="entry name" value="DEAD"/>
    <property type="match status" value="1"/>
</dbReference>
<evidence type="ECO:0000256" key="4">
    <source>
        <dbReference type="ARBA" id="ARBA00022741"/>
    </source>
</evidence>
<dbReference type="InterPro" id="IPR014001">
    <property type="entry name" value="Helicase_ATP-bd"/>
</dbReference>
<dbReference type="InterPro" id="IPR003593">
    <property type="entry name" value="AAA+_ATPase"/>
</dbReference>
<dbReference type="CDD" id="cd17982">
    <property type="entry name" value="DEXHc_DHX37"/>
    <property type="match status" value="1"/>
</dbReference>
<dbReference type="PROSITE" id="PS51194">
    <property type="entry name" value="HELICASE_CTER"/>
    <property type="match status" value="1"/>
</dbReference>
<dbReference type="FunFam" id="3.40.50.300:FF:001764">
    <property type="entry name" value="ATP-dependent RNA helicase DEAH13"/>
    <property type="match status" value="1"/>
</dbReference>
<proteinExistence type="inferred from homology"/>
<evidence type="ECO:0000256" key="3">
    <source>
        <dbReference type="ARBA" id="ARBA00022728"/>
    </source>
</evidence>
<dbReference type="PROSITE" id="PS00690">
    <property type="entry name" value="DEAH_ATP_HELICASE"/>
    <property type="match status" value="1"/>
</dbReference>
<dbReference type="CDD" id="cd18791">
    <property type="entry name" value="SF2_C_RHA"/>
    <property type="match status" value="1"/>
</dbReference>
<keyword evidence="13" id="KW-1185">Reference proteome</keyword>
<dbReference type="GO" id="GO:0005730">
    <property type="term" value="C:nucleolus"/>
    <property type="evidence" value="ECO:0007669"/>
    <property type="project" value="TreeGrafter"/>
</dbReference>
<reference evidence="12" key="1">
    <citation type="submission" date="2020-03" db="EMBL/GenBank/DDBJ databases">
        <title>Castanea mollissima Vanexum genome sequencing.</title>
        <authorList>
            <person name="Staton M."/>
        </authorList>
    </citation>
    <scope>NUCLEOTIDE SEQUENCE</scope>
    <source>
        <tissue evidence="12">Leaf</tissue>
    </source>
</reference>
<evidence type="ECO:0000256" key="8">
    <source>
        <dbReference type="ARBA" id="ARBA00047984"/>
    </source>
</evidence>
<feature type="domain" description="Helicase ATP-binding" evidence="10">
    <location>
        <begin position="389"/>
        <end position="581"/>
    </location>
</feature>
<keyword evidence="7" id="KW-0067">ATP-binding</keyword>
<dbReference type="Pfam" id="PF07717">
    <property type="entry name" value="OB_NTP_bind"/>
    <property type="match status" value="1"/>
</dbReference>
<accession>A0A8J4RRM0</accession>
<dbReference type="InterPro" id="IPR001650">
    <property type="entry name" value="Helicase_C-like"/>
</dbReference>
<dbReference type="PANTHER" id="PTHR18934">
    <property type="entry name" value="ATP-DEPENDENT RNA HELICASE"/>
    <property type="match status" value="1"/>
</dbReference>